<evidence type="ECO:0000313" key="3">
    <source>
        <dbReference type="EMBL" id="MCD9559835.1"/>
    </source>
</evidence>
<protein>
    <recommendedName>
        <fullName evidence="1">DNA helicase</fullName>
        <ecNumber evidence="1">3.6.4.12</ecNumber>
    </recommendedName>
</protein>
<dbReference type="Proteomes" id="UP000823775">
    <property type="component" value="Unassembled WGS sequence"/>
</dbReference>
<keyword evidence="4" id="KW-1185">Reference proteome</keyword>
<accession>A0ABS8UP04</accession>
<sequence length="171" mass="19653">MMISKTAQDNIDLQTAISFKIRFDFHCERHQEVRSGQDFLSLKSIASHIIKVHASAEASRDDTRTSKEYNWLKRYIQYCKTNCHPRLSDSAASMLQESYDMRRQSNETGEAAAIPITVRQLEAIVRLSEALARMRLSQVANEDHVLETLKLFNTSHNGCYDLDQSTHKPYS</sequence>
<comment type="caution">
    <text evidence="3">The sequence shown here is derived from an EMBL/GenBank/DDBJ whole genome shotgun (WGS) entry which is preliminary data.</text>
</comment>
<dbReference type="EMBL" id="JACEIK010002230">
    <property type="protein sequence ID" value="MCD9559835.1"/>
    <property type="molecule type" value="Genomic_DNA"/>
</dbReference>
<name>A0ABS8UP04_DATST</name>
<dbReference type="EC" id="3.6.4.12" evidence="1"/>
<evidence type="ECO:0000256" key="1">
    <source>
        <dbReference type="ARBA" id="ARBA00012551"/>
    </source>
</evidence>
<gene>
    <name evidence="3" type="primary">MCM5_3</name>
    <name evidence="3" type="ORF">HAX54_018157</name>
</gene>
<organism evidence="3 4">
    <name type="scientific">Datura stramonium</name>
    <name type="common">Jimsonweed</name>
    <name type="synonym">Common thornapple</name>
    <dbReference type="NCBI Taxonomy" id="4076"/>
    <lineage>
        <taxon>Eukaryota</taxon>
        <taxon>Viridiplantae</taxon>
        <taxon>Streptophyta</taxon>
        <taxon>Embryophyta</taxon>
        <taxon>Tracheophyta</taxon>
        <taxon>Spermatophyta</taxon>
        <taxon>Magnoliopsida</taxon>
        <taxon>eudicotyledons</taxon>
        <taxon>Gunneridae</taxon>
        <taxon>Pentapetalae</taxon>
        <taxon>asterids</taxon>
        <taxon>lamiids</taxon>
        <taxon>Solanales</taxon>
        <taxon>Solanaceae</taxon>
        <taxon>Solanoideae</taxon>
        <taxon>Datureae</taxon>
        <taxon>Datura</taxon>
    </lineage>
</organism>
<dbReference type="PANTHER" id="PTHR11630:SF42">
    <property type="entry name" value="DNA REPLICATION LICENSING FACTOR MCM5"/>
    <property type="match status" value="1"/>
</dbReference>
<feature type="domain" description="MCM AAA-lid" evidence="2">
    <location>
        <begin position="71"/>
        <end position="155"/>
    </location>
</feature>
<dbReference type="PANTHER" id="PTHR11630">
    <property type="entry name" value="DNA REPLICATION LICENSING FACTOR MCM FAMILY MEMBER"/>
    <property type="match status" value="1"/>
</dbReference>
<dbReference type="Gene3D" id="3.40.50.300">
    <property type="entry name" value="P-loop containing nucleotide triphosphate hydrolases"/>
    <property type="match status" value="1"/>
</dbReference>
<reference evidence="3 4" key="1">
    <citation type="journal article" date="2021" name="BMC Genomics">
        <title>Datura genome reveals duplications of psychoactive alkaloid biosynthetic genes and high mutation rate following tissue culture.</title>
        <authorList>
            <person name="Rajewski A."/>
            <person name="Carter-House D."/>
            <person name="Stajich J."/>
            <person name="Litt A."/>
        </authorList>
    </citation>
    <scope>NUCLEOTIDE SEQUENCE [LARGE SCALE GENOMIC DNA]</scope>
    <source>
        <strain evidence="3">AR-01</strain>
    </source>
</reference>
<evidence type="ECO:0000259" key="2">
    <source>
        <dbReference type="Pfam" id="PF17855"/>
    </source>
</evidence>
<dbReference type="Pfam" id="PF17855">
    <property type="entry name" value="MCM_lid"/>
    <property type="match status" value="1"/>
</dbReference>
<proteinExistence type="predicted"/>
<dbReference type="InterPro" id="IPR031327">
    <property type="entry name" value="MCM"/>
</dbReference>
<dbReference type="InterPro" id="IPR027417">
    <property type="entry name" value="P-loop_NTPase"/>
</dbReference>
<dbReference type="SUPFAM" id="SSF52540">
    <property type="entry name" value="P-loop containing nucleoside triphosphate hydrolases"/>
    <property type="match status" value="1"/>
</dbReference>
<evidence type="ECO:0000313" key="4">
    <source>
        <dbReference type="Proteomes" id="UP000823775"/>
    </source>
</evidence>
<dbReference type="InterPro" id="IPR041562">
    <property type="entry name" value="MCM_lid"/>
</dbReference>